<accession>A0A916JK37</accession>
<evidence type="ECO:0000259" key="2">
    <source>
        <dbReference type="Pfam" id="PF18962"/>
    </source>
</evidence>
<feature type="signal peptide" evidence="1">
    <location>
        <begin position="1"/>
        <end position="19"/>
    </location>
</feature>
<evidence type="ECO:0000313" key="3">
    <source>
        <dbReference type="EMBL" id="CAG5015930.1"/>
    </source>
</evidence>
<dbReference type="Proteomes" id="UP000680038">
    <property type="component" value="Unassembled WGS sequence"/>
</dbReference>
<dbReference type="RefSeq" id="WP_215241833.1">
    <property type="nucleotide sequence ID" value="NZ_CAJRAF010000004.1"/>
</dbReference>
<keyword evidence="1" id="KW-0732">Signal</keyword>
<dbReference type="InterPro" id="IPR013783">
    <property type="entry name" value="Ig-like_fold"/>
</dbReference>
<dbReference type="EMBL" id="CAJRAF010000004">
    <property type="protein sequence ID" value="CAG5015930.1"/>
    <property type="molecule type" value="Genomic_DNA"/>
</dbReference>
<comment type="caution">
    <text evidence="3">The sequence shown here is derived from an EMBL/GenBank/DDBJ whole genome shotgun (WGS) entry which is preliminary data.</text>
</comment>
<dbReference type="InterPro" id="IPR026444">
    <property type="entry name" value="Secre_tail"/>
</dbReference>
<evidence type="ECO:0000256" key="1">
    <source>
        <dbReference type="SAM" id="SignalP"/>
    </source>
</evidence>
<organism evidence="3 4">
    <name type="scientific">Dyadobacter helix</name>
    <dbReference type="NCBI Taxonomy" id="2822344"/>
    <lineage>
        <taxon>Bacteria</taxon>
        <taxon>Pseudomonadati</taxon>
        <taxon>Bacteroidota</taxon>
        <taxon>Cytophagia</taxon>
        <taxon>Cytophagales</taxon>
        <taxon>Spirosomataceae</taxon>
        <taxon>Dyadobacter</taxon>
    </lineage>
</organism>
<feature type="chain" id="PRO_5037633979" description="Secretion system C-terminal sorting domain-containing protein" evidence="1">
    <location>
        <begin position="20"/>
        <end position="553"/>
    </location>
</feature>
<evidence type="ECO:0000313" key="4">
    <source>
        <dbReference type="Proteomes" id="UP000680038"/>
    </source>
</evidence>
<dbReference type="Pfam" id="PF18962">
    <property type="entry name" value="Por_Secre_tail"/>
    <property type="match status" value="1"/>
</dbReference>
<feature type="domain" description="Secretion system C-terminal sorting" evidence="2">
    <location>
        <begin position="479"/>
        <end position="551"/>
    </location>
</feature>
<sequence length="553" mass="59287">MKKYLYLLLATFTVSTASAIDRTWIGTTSDWATASNWSPSGIPDINDILTIENPTIDPVISDGIVAYAFRVFLKSGATLTIETGASLTVTNAERVTYFNGIEIRESELINNGTITVQMPDAADGGAVGIVFEAGTMTNSGIVNTDGEDGIQFSDASQITNQATGIINTNGTFSGMYQNNGVTNISNSGVINMSATYRTLDLLEGTLSNSGIVKLSTGRGLNLALDATLNNLSCGKIILENTENNNLENTGTIVNEGLIQVSRLVNNSGTITNNGVFKYNELSTTGGGMITNNGIIIDDKTDPIAQVGTSNTFSIEGIYTDEDATTSAGTFTAPDTFSPSDLDPGDVTLYAKIATGDDACTYTVPFVYEMVALPVTLVQFSGKSTGNNQNTLTWLTADEQNFKHFEIQRSSDARSFESIGSVTATSATGSALKAYQFVDSHTAGMNYYRLKMVDLDGSYQFSKIISVLNSVENNVVGSFYPNPSSGKVFVDVYADAAETWQIRVLDTNGKVIGTESRNLQKGMNKLELPPLAEGMNIVQFQNRKSSISRKLIRQ</sequence>
<protein>
    <recommendedName>
        <fullName evidence="2">Secretion system C-terminal sorting domain-containing protein</fullName>
    </recommendedName>
</protein>
<dbReference type="Gene3D" id="2.60.40.10">
    <property type="entry name" value="Immunoglobulins"/>
    <property type="match status" value="1"/>
</dbReference>
<gene>
    <name evidence="3" type="ORF">DYBT9275_05444</name>
</gene>
<reference evidence="3" key="1">
    <citation type="submission" date="2021-04" db="EMBL/GenBank/DDBJ databases">
        <authorList>
            <person name="Rodrigo-Torres L."/>
            <person name="Arahal R. D."/>
            <person name="Lucena T."/>
        </authorList>
    </citation>
    <scope>NUCLEOTIDE SEQUENCE</scope>
    <source>
        <strain evidence="3">CECT 9275</strain>
    </source>
</reference>
<keyword evidence="4" id="KW-1185">Reference proteome</keyword>
<dbReference type="NCBIfam" id="TIGR04183">
    <property type="entry name" value="Por_Secre_tail"/>
    <property type="match status" value="1"/>
</dbReference>
<name>A0A916JK37_9BACT</name>
<dbReference type="AlphaFoldDB" id="A0A916JK37"/>
<proteinExistence type="predicted"/>